<dbReference type="GO" id="GO:0004540">
    <property type="term" value="F:RNA nuclease activity"/>
    <property type="evidence" value="ECO:0007669"/>
    <property type="project" value="InterPro"/>
</dbReference>
<dbReference type="AlphaFoldDB" id="A0A1G2P6E2"/>
<keyword evidence="2" id="KW-0540">Nuclease</keyword>
<sequence>MFNRDFLDKKKDLLVGYIDELEPLVTGHNIPELKQDRAKRHVIERLFQLAVDTMIDINVHILQEGHFGTVDDLQSTFKLLGDSKVIDGTFADKIAPIVGARNMIVHRYEKLDMNIFLNNLKNNFSDFKTYLMQIDNYLKQ</sequence>
<dbReference type="InterPro" id="IPR008201">
    <property type="entry name" value="HepT-like"/>
</dbReference>
<dbReference type="InterPro" id="IPR052379">
    <property type="entry name" value="Type_VII_TA_RNase"/>
</dbReference>
<keyword evidence="3" id="KW-0378">Hydrolase</keyword>
<proteinExistence type="inferred from homology"/>
<gene>
    <name evidence="5" type="ORF">A3G59_00015</name>
</gene>
<dbReference type="PANTHER" id="PTHR33397:SF3">
    <property type="entry name" value="MRNA NUCLEASE HEPT"/>
    <property type="match status" value="1"/>
</dbReference>
<dbReference type="GO" id="GO:0016787">
    <property type="term" value="F:hydrolase activity"/>
    <property type="evidence" value="ECO:0007669"/>
    <property type="project" value="UniProtKB-KW"/>
</dbReference>
<reference evidence="5 6" key="1">
    <citation type="journal article" date="2016" name="Nat. Commun.">
        <title>Thousands of microbial genomes shed light on interconnected biogeochemical processes in an aquifer system.</title>
        <authorList>
            <person name="Anantharaman K."/>
            <person name="Brown C.T."/>
            <person name="Hug L.A."/>
            <person name="Sharon I."/>
            <person name="Castelle C.J."/>
            <person name="Probst A.J."/>
            <person name="Thomas B.C."/>
            <person name="Singh A."/>
            <person name="Wilkins M.J."/>
            <person name="Karaoz U."/>
            <person name="Brodie E.L."/>
            <person name="Williams K.H."/>
            <person name="Hubbard S.S."/>
            <person name="Banfield J.F."/>
        </authorList>
    </citation>
    <scope>NUCLEOTIDE SEQUENCE [LARGE SCALE GENOMIC DNA]</scope>
</reference>
<dbReference type="NCBIfam" id="NF047751">
    <property type="entry name" value="HepT_toxin"/>
    <property type="match status" value="1"/>
</dbReference>
<evidence type="ECO:0000313" key="6">
    <source>
        <dbReference type="Proteomes" id="UP000176881"/>
    </source>
</evidence>
<dbReference type="STRING" id="1802335.A3G59_00015"/>
<accession>A0A1G2P6E2</accession>
<dbReference type="Gene3D" id="1.20.120.580">
    <property type="entry name" value="bsu32300-like"/>
    <property type="match status" value="1"/>
</dbReference>
<organism evidence="5 6">
    <name type="scientific">Candidatus Taylorbacteria bacterium RIFCSPLOWO2_12_FULL_47_20</name>
    <dbReference type="NCBI Taxonomy" id="1802335"/>
    <lineage>
        <taxon>Bacteria</taxon>
        <taxon>Candidatus Tayloriibacteriota</taxon>
    </lineage>
</organism>
<protein>
    <recommendedName>
        <fullName evidence="7">DUF86 domain-containing protein</fullName>
    </recommendedName>
</protein>
<keyword evidence="1" id="KW-1277">Toxin-antitoxin system</keyword>
<dbReference type="InterPro" id="IPR037038">
    <property type="entry name" value="HepT-like_sf"/>
</dbReference>
<evidence type="ECO:0000256" key="1">
    <source>
        <dbReference type="ARBA" id="ARBA00022649"/>
    </source>
</evidence>
<dbReference type="Pfam" id="PF01934">
    <property type="entry name" value="HepT-like"/>
    <property type="match status" value="1"/>
</dbReference>
<comment type="similarity">
    <text evidence="4">Belongs to the HepT RNase toxin family.</text>
</comment>
<evidence type="ECO:0000256" key="4">
    <source>
        <dbReference type="ARBA" id="ARBA00024207"/>
    </source>
</evidence>
<evidence type="ECO:0008006" key="7">
    <source>
        <dbReference type="Google" id="ProtNLM"/>
    </source>
</evidence>
<name>A0A1G2P6E2_9BACT</name>
<dbReference type="Proteomes" id="UP000176881">
    <property type="component" value="Unassembled WGS sequence"/>
</dbReference>
<evidence type="ECO:0000313" key="5">
    <source>
        <dbReference type="EMBL" id="OHA43926.1"/>
    </source>
</evidence>
<comment type="caution">
    <text evidence="5">The sequence shown here is derived from an EMBL/GenBank/DDBJ whole genome shotgun (WGS) entry which is preliminary data.</text>
</comment>
<evidence type="ECO:0000256" key="2">
    <source>
        <dbReference type="ARBA" id="ARBA00022722"/>
    </source>
</evidence>
<dbReference type="GO" id="GO:0110001">
    <property type="term" value="C:toxin-antitoxin complex"/>
    <property type="evidence" value="ECO:0007669"/>
    <property type="project" value="InterPro"/>
</dbReference>
<dbReference type="EMBL" id="MHSN01000039">
    <property type="protein sequence ID" value="OHA43926.1"/>
    <property type="molecule type" value="Genomic_DNA"/>
</dbReference>
<dbReference type="PANTHER" id="PTHR33397">
    <property type="entry name" value="UPF0331 PROTEIN YUTE"/>
    <property type="match status" value="1"/>
</dbReference>
<evidence type="ECO:0000256" key="3">
    <source>
        <dbReference type="ARBA" id="ARBA00022801"/>
    </source>
</evidence>